<evidence type="ECO:0000313" key="8">
    <source>
        <dbReference type="EMBL" id="MFC5521845.1"/>
    </source>
</evidence>
<dbReference type="InterPro" id="IPR047640">
    <property type="entry name" value="RpiR-like"/>
</dbReference>
<dbReference type="EMBL" id="JBHSMX010000020">
    <property type="protein sequence ID" value="MFC5521845.1"/>
    <property type="molecule type" value="Genomic_DNA"/>
</dbReference>
<evidence type="ECO:0000313" key="9">
    <source>
        <dbReference type="Proteomes" id="UP001596084"/>
    </source>
</evidence>
<evidence type="ECO:0000256" key="5">
    <source>
        <dbReference type="SAM" id="MobiDB-lite"/>
    </source>
</evidence>
<comment type="caution">
    <text evidence="8">The sequence shown here is derived from an EMBL/GenBank/DDBJ whole genome shotgun (WGS) entry which is preliminary data.</text>
</comment>
<dbReference type="InterPro" id="IPR035472">
    <property type="entry name" value="RpiR-like_SIS"/>
</dbReference>
<reference evidence="9" key="1">
    <citation type="journal article" date="2019" name="Int. J. Syst. Evol. Microbiol.">
        <title>The Global Catalogue of Microorganisms (GCM) 10K type strain sequencing project: providing services to taxonomists for standard genome sequencing and annotation.</title>
        <authorList>
            <consortium name="The Broad Institute Genomics Platform"/>
            <consortium name="The Broad Institute Genome Sequencing Center for Infectious Disease"/>
            <person name="Wu L."/>
            <person name="Ma J."/>
        </authorList>
    </citation>
    <scope>NUCLEOTIDE SEQUENCE [LARGE SCALE GENOMIC DNA]</scope>
    <source>
        <strain evidence="9">CGMCC 4.7277</strain>
    </source>
</reference>
<dbReference type="PROSITE" id="PS51071">
    <property type="entry name" value="HTH_RPIR"/>
    <property type="match status" value="1"/>
</dbReference>
<evidence type="ECO:0000259" key="6">
    <source>
        <dbReference type="PROSITE" id="PS51071"/>
    </source>
</evidence>
<dbReference type="Pfam" id="PF01380">
    <property type="entry name" value="SIS"/>
    <property type="match status" value="1"/>
</dbReference>
<keyword evidence="3" id="KW-0324">Glycolysis</keyword>
<evidence type="ECO:0000256" key="4">
    <source>
        <dbReference type="ARBA" id="ARBA00023163"/>
    </source>
</evidence>
<dbReference type="Proteomes" id="UP001596084">
    <property type="component" value="Unassembled WGS sequence"/>
</dbReference>
<dbReference type="CDD" id="cd05013">
    <property type="entry name" value="SIS_RpiR"/>
    <property type="match status" value="1"/>
</dbReference>
<accession>A0ABW0QC71</accession>
<dbReference type="Pfam" id="PF01418">
    <property type="entry name" value="HTH_6"/>
    <property type="match status" value="1"/>
</dbReference>
<dbReference type="InterPro" id="IPR009057">
    <property type="entry name" value="Homeodomain-like_sf"/>
</dbReference>
<protein>
    <submittedName>
        <fullName evidence="8">MurR/RpiR family transcriptional regulator</fullName>
    </submittedName>
</protein>
<feature type="domain" description="SIS" evidence="7">
    <location>
        <begin position="131"/>
        <end position="270"/>
    </location>
</feature>
<dbReference type="Gene3D" id="3.40.50.10490">
    <property type="entry name" value="Glucose-6-phosphate isomerase like protein, domain 1"/>
    <property type="match status" value="1"/>
</dbReference>
<dbReference type="InterPro" id="IPR001347">
    <property type="entry name" value="SIS_dom"/>
</dbReference>
<evidence type="ECO:0000256" key="1">
    <source>
        <dbReference type="ARBA" id="ARBA00023015"/>
    </source>
</evidence>
<dbReference type="InterPro" id="IPR000281">
    <property type="entry name" value="HTH_RpiR"/>
</dbReference>
<evidence type="ECO:0000256" key="3">
    <source>
        <dbReference type="ARBA" id="ARBA00023152"/>
    </source>
</evidence>
<feature type="region of interest" description="Disordered" evidence="5">
    <location>
        <begin position="298"/>
        <end position="322"/>
    </location>
</feature>
<dbReference type="SUPFAM" id="SSF46689">
    <property type="entry name" value="Homeodomain-like"/>
    <property type="match status" value="1"/>
</dbReference>
<feature type="domain" description="HTH rpiR-type" evidence="6">
    <location>
        <begin position="8"/>
        <end position="84"/>
    </location>
</feature>
<evidence type="ECO:0000259" key="7">
    <source>
        <dbReference type="PROSITE" id="PS51464"/>
    </source>
</evidence>
<evidence type="ECO:0000256" key="2">
    <source>
        <dbReference type="ARBA" id="ARBA00023125"/>
    </source>
</evidence>
<dbReference type="Gene3D" id="1.10.10.10">
    <property type="entry name" value="Winged helix-like DNA-binding domain superfamily/Winged helix DNA-binding domain"/>
    <property type="match status" value="1"/>
</dbReference>
<proteinExistence type="predicted"/>
<dbReference type="SUPFAM" id="SSF53697">
    <property type="entry name" value="SIS domain"/>
    <property type="match status" value="1"/>
</dbReference>
<dbReference type="RefSeq" id="WP_068834348.1">
    <property type="nucleotide sequence ID" value="NZ_JBHSMX010000020.1"/>
</dbReference>
<name>A0ABW0QC71_9BURK</name>
<dbReference type="PANTHER" id="PTHR30514">
    <property type="entry name" value="GLUCOKINASE"/>
    <property type="match status" value="1"/>
</dbReference>
<sequence>MATFPGNPSMAQRIARLLPTLTRSHRQMADYVLAHPLQAATMPIDELAATLGVSIATANRFARALEFDGYPQFRAALVRGFETTLAPVEKLRSKLEHPATAADVFASALAESQRNIELTRQSLDAHSCEQAVEAILKARRICIIGYGASSWLGGLLQRTLDLYCDNVQLLASIESSSYGARVLTRLQPTDLLIAIAYPRYVADTVLLAGRARDAGVPVLALTDRVTSPLAPLASVALYAQTESQYFANSEATVLALIEALCSAVAHRAKGSLKAAAQLAESVLPWLHGNHSDRLRALPDDAATVSRQDRATSKASKAPKTPQ</sequence>
<keyword evidence="9" id="KW-1185">Reference proteome</keyword>
<keyword evidence="1" id="KW-0805">Transcription regulation</keyword>
<dbReference type="PROSITE" id="PS51464">
    <property type="entry name" value="SIS"/>
    <property type="match status" value="1"/>
</dbReference>
<organism evidence="8 9">
    <name type="scientific">Polaromonas jejuensis</name>
    <dbReference type="NCBI Taxonomy" id="457502"/>
    <lineage>
        <taxon>Bacteria</taxon>
        <taxon>Pseudomonadati</taxon>
        <taxon>Pseudomonadota</taxon>
        <taxon>Betaproteobacteria</taxon>
        <taxon>Burkholderiales</taxon>
        <taxon>Comamonadaceae</taxon>
        <taxon>Polaromonas</taxon>
    </lineage>
</organism>
<dbReference type="InterPro" id="IPR036388">
    <property type="entry name" value="WH-like_DNA-bd_sf"/>
</dbReference>
<gene>
    <name evidence="8" type="ORF">ACFPP7_13125</name>
</gene>
<dbReference type="InterPro" id="IPR046348">
    <property type="entry name" value="SIS_dom_sf"/>
</dbReference>
<keyword evidence="2" id="KW-0238">DNA-binding</keyword>
<keyword evidence="4" id="KW-0804">Transcription</keyword>